<evidence type="ECO:0000256" key="6">
    <source>
        <dbReference type="RuleBase" id="RU363041"/>
    </source>
</evidence>
<dbReference type="GO" id="GO:0005886">
    <property type="term" value="C:plasma membrane"/>
    <property type="evidence" value="ECO:0007669"/>
    <property type="project" value="UniProtKB-SubCell"/>
</dbReference>
<keyword evidence="5 6" id="KW-0472">Membrane</keyword>
<comment type="subcellular location">
    <subcellularLocation>
        <location evidence="6">Cell membrane</location>
        <topology evidence="6">Multi-pass membrane protein</topology>
    </subcellularLocation>
    <subcellularLocation>
        <location evidence="1">Membrane</location>
        <topology evidence="1">Multi-pass membrane protein</topology>
    </subcellularLocation>
</comment>
<keyword evidence="6" id="KW-1003">Cell membrane</keyword>
<comment type="similarity">
    <text evidence="2 6">Belongs to the 4-toluene sulfonate uptake permease (TSUP) (TC 2.A.102) family.</text>
</comment>
<sequence>MIAVLLFAVCLVASTVGAVAGYGGGVIIKPVLDALGIMPVSTISFLSGCTVLSMSVASLLRSRGNGVQLRLKTTTPLAIGAAIGGLLGKYLFELVKSGSDEAVLGLVQSFFLLLTTVGVFVYTIKKDRLPSYQLDNLPVCLLVGLALGVVSAFLGIGGGPLNVALLFFFFSMDAKEAAKNSIFIILFSQTASLISALVQGSVPDFAWPDLLSMMAGGIGGALLGGALSKRMDNRAVEKLLMGLMLVIIGINVYNVIHYGMAAF</sequence>
<dbReference type="Proteomes" id="UP000824241">
    <property type="component" value="Unassembled WGS sequence"/>
</dbReference>
<evidence type="ECO:0000256" key="1">
    <source>
        <dbReference type="ARBA" id="ARBA00004141"/>
    </source>
</evidence>
<evidence type="ECO:0000256" key="5">
    <source>
        <dbReference type="ARBA" id="ARBA00023136"/>
    </source>
</evidence>
<proteinExistence type="inferred from homology"/>
<dbReference type="AlphaFoldDB" id="A0A9D1J5K1"/>
<evidence type="ECO:0000313" key="8">
    <source>
        <dbReference type="Proteomes" id="UP000824241"/>
    </source>
</evidence>
<feature type="transmembrane region" description="Helical" evidence="6">
    <location>
        <begin position="181"/>
        <end position="198"/>
    </location>
</feature>
<evidence type="ECO:0000256" key="3">
    <source>
        <dbReference type="ARBA" id="ARBA00022692"/>
    </source>
</evidence>
<evidence type="ECO:0000313" key="7">
    <source>
        <dbReference type="EMBL" id="HIR61645.1"/>
    </source>
</evidence>
<organism evidence="7 8">
    <name type="scientific">Candidatus Faecivivens stercoravium</name>
    <dbReference type="NCBI Taxonomy" id="2840803"/>
    <lineage>
        <taxon>Bacteria</taxon>
        <taxon>Bacillati</taxon>
        <taxon>Bacillota</taxon>
        <taxon>Clostridia</taxon>
        <taxon>Eubacteriales</taxon>
        <taxon>Oscillospiraceae</taxon>
        <taxon>Oscillospiraceae incertae sedis</taxon>
        <taxon>Candidatus Faecivivens</taxon>
    </lineage>
</organism>
<protein>
    <recommendedName>
        <fullName evidence="6">Probable membrane transporter protein</fullName>
    </recommendedName>
</protein>
<reference evidence="7" key="1">
    <citation type="submission" date="2020-10" db="EMBL/GenBank/DDBJ databases">
        <authorList>
            <person name="Gilroy R."/>
        </authorList>
    </citation>
    <scope>NUCLEOTIDE SEQUENCE</scope>
    <source>
        <strain evidence="7">CHK189-12415</strain>
    </source>
</reference>
<feature type="transmembrane region" description="Helical" evidence="6">
    <location>
        <begin position="136"/>
        <end position="169"/>
    </location>
</feature>
<feature type="transmembrane region" description="Helical" evidence="6">
    <location>
        <begin position="239"/>
        <end position="260"/>
    </location>
</feature>
<evidence type="ECO:0000256" key="4">
    <source>
        <dbReference type="ARBA" id="ARBA00022989"/>
    </source>
</evidence>
<feature type="transmembrane region" description="Helical" evidence="6">
    <location>
        <begin position="34"/>
        <end position="60"/>
    </location>
</feature>
<dbReference type="InterPro" id="IPR002781">
    <property type="entry name" value="TM_pro_TauE-like"/>
</dbReference>
<reference evidence="7" key="2">
    <citation type="journal article" date="2021" name="PeerJ">
        <title>Extensive microbial diversity within the chicken gut microbiome revealed by metagenomics and culture.</title>
        <authorList>
            <person name="Gilroy R."/>
            <person name="Ravi A."/>
            <person name="Getino M."/>
            <person name="Pursley I."/>
            <person name="Horton D.L."/>
            <person name="Alikhan N.F."/>
            <person name="Baker D."/>
            <person name="Gharbi K."/>
            <person name="Hall N."/>
            <person name="Watson M."/>
            <person name="Adriaenssens E.M."/>
            <person name="Foster-Nyarko E."/>
            <person name="Jarju S."/>
            <person name="Secka A."/>
            <person name="Antonio M."/>
            <person name="Oren A."/>
            <person name="Chaudhuri R.R."/>
            <person name="La Ragione R."/>
            <person name="Hildebrand F."/>
            <person name="Pallen M.J."/>
        </authorList>
    </citation>
    <scope>NUCLEOTIDE SEQUENCE</scope>
    <source>
        <strain evidence="7">CHK189-12415</strain>
    </source>
</reference>
<dbReference type="EMBL" id="DVHA01000285">
    <property type="protein sequence ID" value="HIR61645.1"/>
    <property type="molecule type" value="Genomic_DNA"/>
</dbReference>
<feature type="transmembrane region" description="Helical" evidence="6">
    <location>
        <begin position="102"/>
        <end position="124"/>
    </location>
</feature>
<accession>A0A9D1J5K1</accession>
<gene>
    <name evidence="7" type="ORF">IAB37_08740</name>
</gene>
<keyword evidence="4 6" id="KW-1133">Transmembrane helix</keyword>
<comment type="caution">
    <text evidence="7">The sequence shown here is derived from an EMBL/GenBank/DDBJ whole genome shotgun (WGS) entry which is preliminary data.</text>
</comment>
<evidence type="ECO:0000256" key="2">
    <source>
        <dbReference type="ARBA" id="ARBA00009142"/>
    </source>
</evidence>
<name>A0A9D1J5K1_9FIRM</name>
<dbReference type="Pfam" id="PF01925">
    <property type="entry name" value="TauE"/>
    <property type="match status" value="1"/>
</dbReference>
<dbReference type="PANTHER" id="PTHR43701">
    <property type="entry name" value="MEMBRANE TRANSPORTER PROTEIN MJ0441-RELATED"/>
    <property type="match status" value="1"/>
</dbReference>
<feature type="transmembrane region" description="Helical" evidence="6">
    <location>
        <begin position="210"/>
        <end position="227"/>
    </location>
</feature>
<dbReference type="InterPro" id="IPR051598">
    <property type="entry name" value="TSUP/Inactive_protease-like"/>
</dbReference>
<keyword evidence="3 6" id="KW-0812">Transmembrane</keyword>
<dbReference type="PANTHER" id="PTHR43701:SF2">
    <property type="entry name" value="MEMBRANE TRANSPORTER PROTEIN YJNA-RELATED"/>
    <property type="match status" value="1"/>
</dbReference>